<dbReference type="InterPro" id="IPR000182">
    <property type="entry name" value="GNAT_dom"/>
</dbReference>
<dbReference type="InterPro" id="IPR052742">
    <property type="entry name" value="Mito_N-acetyltransferase"/>
</dbReference>
<dbReference type="PANTHER" id="PTHR43138:SF1">
    <property type="entry name" value="N-ACETYLTRANSFERASE ACA1"/>
    <property type="match status" value="1"/>
</dbReference>
<comment type="caution">
    <text evidence="3">The sequence shown here is derived from an EMBL/GenBank/DDBJ whole genome shotgun (WGS) entry which is preliminary data.</text>
</comment>
<dbReference type="Pfam" id="PF00583">
    <property type="entry name" value="Acetyltransf_1"/>
    <property type="match status" value="1"/>
</dbReference>
<dbReference type="GO" id="GO:0005634">
    <property type="term" value="C:nucleus"/>
    <property type="evidence" value="ECO:0007669"/>
    <property type="project" value="TreeGrafter"/>
</dbReference>
<organism evidence="3 4">
    <name type="scientific">Filobasidium floriforme</name>
    <dbReference type="NCBI Taxonomy" id="5210"/>
    <lineage>
        <taxon>Eukaryota</taxon>
        <taxon>Fungi</taxon>
        <taxon>Dikarya</taxon>
        <taxon>Basidiomycota</taxon>
        <taxon>Agaricomycotina</taxon>
        <taxon>Tremellomycetes</taxon>
        <taxon>Filobasidiales</taxon>
        <taxon>Filobasidiaceae</taxon>
        <taxon>Filobasidium</taxon>
    </lineage>
</organism>
<dbReference type="SUPFAM" id="SSF55729">
    <property type="entry name" value="Acyl-CoA N-acyltransferases (Nat)"/>
    <property type="match status" value="1"/>
</dbReference>
<gene>
    <name evidence="3" type="ORF">FFLO_03561</name>
</gene>
<dbReference type="GO" id="GO:0016747">
    <property type="term" value="F:acyltransferase activity, transferring groups other than amino-acyl groups"/>
    <property type="evidence" value="ECO:0007669"/>
    <property type="project" value="InterPro"/>
</dbReference>
<reference evidence="3" key="1">
    <citation type="submission" date="2020-04" db="EMBL/GenBank/DDBJ databases">
        <title>Analysis of mating type loci in Filobasidium floriforme.</title>
        <authorList>
            <person name="Nowrousian M."/>
        </authorList>
    </citation>
    <scope>NUCLEOTIDE SEQUENCE</scope>
    <source>
        <strain evidence="3">CBS 6242</strain>
    </source>
</reference>
<sequence length="237" mass="25867">MAYGSIPPPPTSAPLPTLSYTLPDERRLTCFPVTRETLPEGAGEYLWGLFNEELATGKTYPQEAPVTLPDFLSYFFGATCILGIVSSSPSSPSSSSTSEEECKSVEDPTKDSPSENITIEEAVEGRGWEECLVGCYYIKPNYPGRSSHNAGFLIAHNTRGMKIGFTLAKSYLIYAPKLGYRGSVFNLVYKTNKASLAIWDKLGFNRVGLIPAAGRLITGENGEEEYVDAVVIHKSFV</sequence>
<protein>
    <recommendedName>
        <fullName evidence="2">N-acetyltransferase domain-containing protein</fullName>
    </recommendedName>
</protein>
<dbReference type="AlphaFoldDB" id="A0A8K0JL48"/>
<evidence type="ECO:0000256" key="1">
    <source>
        <dbReference type="SAM" id="MobiDB-lite"/>
    </source>
</evidence>
<proteinExistence type="predicted"/>
<dbReference type="Proteomes" id="UP000812966">
    <property type="component" value="Unassembled WGS sequence"/>
</dbReference>
<keyword evidence="4" id="KW-1185">Reference proteome</keyword>
<dbReference type="InterPro" id="IPR016181">
    <property type="entry name" value="Acyl_CoA_acyltransferase"/>
</dbReference>
<evidence type="ECO:0000313" key="3">
    <source>
        <dbReference type="EMBL" id="KAG7535963.1"/>
    </source>
</evidence>
<accession>A0A8K0JL48</accession>
<feature type="region of interest" description="Disordered" evidence="1">
    <location>
        <begin position="87"/>
        <end position="116"/>
    </location>
</feature>
<feature type="compositionally biased region" description="Low complexity" evidence="1">
    <location>
        <begin position="87"/>
        <end position="97"/>
    </location>
</feature>
<evidence type="ECO:0000259" key="2">
    <source>
        <dbReference type="Pfam" id="PF00583"/>
    </source>
</evidence>
<dbReference type="PANTHER" id="PTHR43138">
    <property type="entry name" value="ACETYLTRANSFERASE, GNAT FAMILY"/>
    <property type="match status" value="1"/>
</dbReference>
<feature type="domain" description="N-acetyltransferase" evidence="2">
    <location>
        <begin position="128"/>
        <end position="204"/>
    </location>
</feature>
<dbReference type="Gene3D" id="3.40.630.30">
    <property type="match status" value="1"/>
</dbReference>
<dbReference type="EMBL" id="JABELV010000066">
    <property type="protein sequence ID" value="KAG7535963.1"/>
    <property type="molecule type" value="Genomic_DNA"/>
</dbReference>
<evidence type="ECO:0000313" key="4">
    <source>
        <dbReference type="Proteomes" id="UP000812966"/>
    </source>
</evidence>
<name>A0A8K0JL48_9TREE</name>
<feature type="compositionally biased region" description="Basic and acidic residues" evidence="1">
    <location>
        <begin position="100"/>
        <end position="113"/>
    </location>
</feature>